<dbReference type="Pfam" id="PF06262">
    <property type="entry name" value="Zincin_1"/>
    <property type="match status" value="1"/>
</dbReference>
<sequence length="115" mass="13281">MVEVTEERFDEMVNDALDKIPDQFVSKMRNLVILVRDFNEDSPGILGLYEGVSLTERTHHHTGFLPDAIFIYRGALQNMCSTEEQLAHEVKVTVFHELGHYFGFSEEELHRLGWG</sequence>
<dbReference type="InterPro" id="IPR010428">
    <property type="entry name" value="Zincin_1"/>
</dbReference>
<dbReference type="Proteomes" id="UP000076947">
    <property type="component" value="Unassembled WGS sequence"/>
</dbReference>
<gene>
    <name evidence="1" type="ORF">AYJ05_06065</name>
</gene>
<reference evidence="2" key="1">
    <citation type="submission" date="2016-02" db="EMBL/GenBank/DDBJ databases">
        <authorList>
            <person name="Kaur G."/>
            <person name="Nair G.R."/>
            <person name="Mayilraj S."/>
        </authorList>
    </citation>
    <scope>NUCLEOTIDE SEQUENCE [LARGE SCALE GENOMIC DNA]</scope>
    <source>
        <strain evidence="2">GA-15</strain>
    </source>
</reference>
<dbReference type="AlphaFoldDB" id="A0A177IQP7"/>
<protein>
    <recommendedName>
        <fullName evidence="3">Metallopeptidase family protein</fullName>
    </recommendedName>
</protein>
<proteinExistence type="predicted"/>
<dbReference type="InterPro" id="IPR038555">
    <property type="entry name" value="Zincin_1_sf"/>
</dbReference>
<name>A0A177IQP7_9CORY</name>
<dbReference type="STRING" id="1705.CA21670_11585"/>
<evidence type="ECO:0000313" key="2">
    <source>
        <dbReference type="Proteomes" id="UP000076947"/>
    </source>
</evidence>
<organism evidence="1 2">
    <name type="scientific">Corynebacterium stationis</name>
    <dbReference type="NCBI Taxonomy" id="1705"/>
    <lineage>
        <taxon>Bacteria</taxon>
        <taxon>Bacillati</taxon>
        <taxon>Actinomycetota</taxon>
        <taxon>Actinomycetes</taxon>
        <taxon>Mycobacteriales</taxon>
        <taxon>Corynebacteriaceae</taxon>
        <taxon>Corynebacterium</taxon>
    </lineage>
</organism>
<dbReference type="CDD" id="cd12952">
    <property type="entry name" value="MMP_ACEL2062"/>
    <property type="match status" value="1"/>
</dbReference>
<evidence type="ECO:0008006" key="3">
    <source>
        <dbReference type="Google" id="ProtNLM"/>
    </source>
</evidence>
<evidence type="ECO:0000313" key="1">
    <source>
        <dbReference type="EMBL" id="OAH30315.1"/>
    </source>
</evidence>
<dbReference type="EMBL" id="LSTQ01000008">
    <property type="protein sequence ID" value="OAH30315.1"/>
    <property type="molecule type" value="Genomic_DNA"/>
</dbReference>
<dbReference type="SUPFAM" id="SSF55486">
    <property type="entry name" value="Metalloproteases ('zincins'), catalytic domain"/>
    <property type="match status" value="1"/>
</dbReference>
<comment type="caution">
    <text evidence="1">The sequence shown here is derived from an EMBL/GenBank/DDBJ whole genome shotgun (WGS) entry which is preliminary data.</text>
</comment>
<dbReference type="OrthoDB" id="9806895at2"/>
<dbReference type="Gene3D" id="3.30.2010.20">
    <property type="match status" value="1"/>
</dbReference>
<accession>A0A177IQP7</accession>
<keyword evidence="2" id="KW-1185">Reference proteome</keyword>
<dbReference type="RefSeq" id="WP_066838408.1">
    <property type="nucleotide sequence ID" value="NZ_CAKNMZ010000066.1"/>
</dbReference>